<name>A0A853IKT4_9GAMM</name>
<evidence type="ECO:0000313" key="3">
    <source>
        <dbReference type="Proteomes" id="UP000569732"/>
    </source>
</evidence>
<dbReference type="SUPFAM" id="SSF54427">
    <property type="entry name" value="NTF2-like"/>
    <property type="match status" value="1"/>
</dbReference>
<dbReference type="Gene3D" id="3.10.450.50">
    <property type="match status" value="1"/>
</dbReference>
<evidence type="ECO:0000313" key="2">
    <source>
        <dbReference type="EMBL" id="NYZ69685.1"/>
    </source>
</evidence>
<organism evidence="2 3">
    <name type="scientific">Spartinivicinus marinus</name>
    <dbReference type="NCBI Taxonomy" id="2994442"/>
    <lineage>
        <taxon>Bacteria</taxon>
        <taxon>Pseudomonadati</taxon>
        <taxon>Pseudomonadota</taxon>
        <taxon>Gammaproteobacteria</taxon>
        <taxon>Oceanospirillales</taxon>
        <taxon>Zooshikellaceae</taxon>
        <taxon>Spartinivicinus</taxon>
    </lineage>
</organism>
<gene>
    <name evidence="2" type="ORF">H0A36_27090</name>
</gene>
<feature type="domain" description="Nuclear transport factor 2" evidence="1">
    <location>
        <begin position="16"/>
        <end position="61"/>
    </location>
</feature>
<protein>
    <submittedName>
        <fullName evidence="2">DUF4440 domain-containing protein</fullName>
    </submittedName>
</protein>
<keyword evidence="3" id="KW-1185">Reference proteome</keyword>
<proteinExistence type="predicted"/>
<sequence>MANMTNVLNEITAADETFMSTFMKGDAAGIAALYTVSAQFLPPNGDVVLGRDAIQATFQALMV</sequence>
<dbReference type="EMBL" id="JACCKB010000122">
    <property type="protein sequence ID" value="NYZ69685.1"/>
    <property type="molecule type" value="Genomic_DNA"/>
</dbReference>
<reference evidence="2 3" key="1">
    <citation type="submission" date="2020-07" db="EMBL/GenBank/DDBJ databases">
        <title>Endozoicomonas sp. nov., isolated from sediment.</title>
        <authorList>
            <person name="Gu T."/>
        </authorList>
    </citation>
    <scope>NUCLEOTIDE SEQUENCE [LARGE SCALE GENOMIC DNA]</scope>
    <source>
        <strain evidence="2 3">SM1973</strain>
    </source>
</reference>
<dbReference type="AlphaFoldDB" id="A0A853IKT4"/>
<dbReference type="RefSeq" id="WP_180571665.1">
    <property type="nucleotide sequence ID" value="NZ_JACCKB010000122.1"/>
</dbReference>
<dbReference type="InterPro" id="IPR032710">
    <property type="entry name" value="NTF2-like_dom_sf"/>
</dbReference>
<dbReference type="Pfam" id="PF02136">
    <property type="entry name" value="NTF2"/>
    <property type="match status" value="1"/>
</dbReference>
<dbReference type="InterPro" id="IPR002075">
    <property type="entry name" value="NTF2_dom"/>
</dbReference>
<dbReference type="Proteomes" id="UP000569732">
    <property type="component" value="Unassembled WGS sequence"/>
</dbReference>
<accession>A0A853IKT4</accession>
<evidence type="ECO:0000259" key="1">
    <source>
        <dbReference type="Pfam" id="PF02136"/>
    </source>
</evidence>
<comment type="caution">
    <text evidence="2">The sequence shown here is derived from an EMBL/GenBank/DDBJ whole genome shotgun (WGS) entry which is preliminary data.</text>
</comment>